<feature type="compositionally biased region" description="Pro residues" evidence="1">
    <location>
        <begin position="63"/>
        <end position="72"/>
    </location>
</feature>
<sequence length="197" mass="21308">MISFSNKVYKGYATYSEAHQVWGAFVNHNTLPPDILNGLYSRPRPLPPTLPRPDIRGLAKPSSPTPLQPSPTPLQALAATGHPLRPISTLFAHHPEAFGMPTTLSTATISASPSVPESAIQKMSTQDGSSSKQSASDAKDFWVVFTGASPGVYQGRENGECAFGLLTSPFFLRIESREEANQIFVDGYMNHSVTCFV</sequence>
<dbReference type="STRING" id="1095629.A0A0C9Y4A3"/>
<dbReference type="HOGENOM" id="CLU_1384365_0_0_1"/>
<feature type="compositionally biased region" description="Low complexity" evidence="1">
    <location>
        <begin position="124"/>
        <end position="133"/>
    </location>
</feature>
<reference evidence="2 3" key="1">
    <citation type="submission" date="2014-04" db="EMBL/GenBank/DDBJ databases">
        <authorList>
            <consortium name="DOE Joint Genome Institute"/>
            <person name="Kuo A."/>
            <person name="Kohler A."/>
            <person name="Nagy L.G."/>
            <person name="Floudas D."/>
            <person name="Copeland A."/>
            <person name="Barry K.W."/>
            <person name="Cichocki N."/>
            <person name="Veneault-Fourrey C."/>
            <person name="LaButti K."/>
            <person name="Lindquist E.A."/>
            <person name="Lipzen A."/>
            <person name="Lundell T."/>
            <person name="Morin E."/>
            <person name="Murat C."/>
            <person name="Sun H."/>
            <person name="Tunlid A."/>
            <person name="Henrissat B."/>
            <person name="Grigoriev I.V."/>
            <person name="Hibbett D.S."/>
            <person name="Martin F."/>
            <person name="Nordberg H.P."/>
            <person name="Cantor M.N."/>
            <person name="Hua S.X."/>
        </authorList>
    </citation>
    <scope>NUCLEOTIDE SEQUENCE [LARGE SCALE GENOMIC DNA]</scope>
    <source>
        <strain evidence="2 3">LaAM-08-1</strain>
    </source>
</reference>
<name>A0A0C9Y4A3_9AGAR</name>
<gene>
    <name evidence="2" type="ORF">K443DRAFT_4279</name>
</gene>
<dbReference type="EMBL" id="KN838565">
    <property type="protein sequence ID" value="KIK04922.1"/>
    <property type="molecule type" value="Genomic_DNA"/>
</dbReference>
<keyword evidence="3" id="KW-1185">Reference proteome</keyword>
<proteinExistence type="predicted"/>
<evidence type="ECO:0000313" key="3">
    <source>
        <dbReference type="Proteomes" id="UP000054477"/>
    </source>
</evidence>
<protein>
    <submittedName>
        <fullName evidence="2">Uncharacterized protein</fullName>
    </submittedName>
</protein>
<evidence type="ECO:0000313" key="2">
    <source>
        <dbReference type="EMBL" id="KIK04922.1"/>
    </source>
</evidence>
<dbReference type="AlphaFoldDB" id="A0A0C9Y4A3"/>
<reference evidence="3" key="2">
    <citation type="submission" date="2015-01" db="EMBL/GenBank/DDBJ databases">
        <title>Evolutionary Origins and Diversification of the Mycorrhizal Mutualists.</title>
        <authorList>
            <consortium name="DOE Joint Genome Institute"/>
            <consortium name="Mycorrhizal Genomics Consortium"/>
            <person name="Kohler A."/>
            <person name="Kuo A."/>
            <person name="Nagy L.G."/>
            <person name="Floudas D."/>
            <person name="Copeland A."/>
            <person name="Barry K.W."/>
            <person name="Cichocki N."/>
            <person name="Veneault-Fourrey C."/>
            <person name="LaButti K."/>
            <person name="Lindquist E.A."/>
            <person name="Lipzen A."/>
            <person name="Lundell T."/>
            <person name="Morin E."/>
            <person name="Murat C."/>
            <person name="Riley R."/>
            <person name="Ohm R."/>
            <person name="Sun H."/>
            <person name="Tunlid A."/>
            <person name="Henrissat B."/>
            <person name="Grigoriev I.V."/>
            <person name="Hibbett D.S."/>
            <person name="Martin F."/>
        </authorList>
    </citation>
    <scope>NUCLEOTIDE SEQUENCE [LARGE SCALE GENOMIC DNA]</scope>
    <source>
        <strain evidence="3">LaAM-08-1</strain>
    </source>
</reference>
<organism evidence="2 3">
    <name type="scientific">Laccaria amethystina LaAM-08-1</name>
    <dbReference type="NCBI Taxonomy" id="1095629"/>
    <lineage>
        <taxon>Eukaryota</taxon>
        <taxon>Fungi</taxon>
        <taxon>Dikarya</taxon>
        <taxon>Basidiomycota</taxon>
        <taxon>Agaricomycotina</taxon>
        <taxon>Agaricomycetes</taxon>
        <taxon>Agaricomycetidae</taxon>
        <taxon>Agaricales</taxon>
        <taxon>Agaricineae</taxon>
        <taxon>Hydnangiaceae</taxon>
        <taxon>Laccaria</taxon>
    </lineage>
</organism>
<feature type="region of interest" description="Disordered" evidence="1">
    <location>
        <begin position="108"/>
        <end position="133"/>
    </location>
</feature>
<dbReference type="Proteomes" id="UP000054477">
    <property type="component" value="Unassembled WGS sequence"/>
</dbReference>
<accession>A0A0C9Y4A3</accession>
<feature type="region of interest" description="Disordered" evidence="1">
    <location>
        <begin position="42"/>
        <end position="77"/>
    </location>
</feature>
<evidence type="ECO:0000256" key="1">
    <source>
        <dbReference type="SAM" id="MobiDB-lite"/>
    </source>
</evidence>